<feature type="domain" description="RNA polymerase Rpb1" evidence="8">
    <location>
        <begin position="142"/>
        <end position="228"/>
    </location>
</feature>
<dbReference type="GO" id="GO:0000428">
    <property type="term" value="C:DNA-directed RNA polymerase complex"/>
    <property type="evidence" value="ECO:0007669"/>
    <property type="project" value="UniProtKB-KW"/>
</dbReference>
<comment type="catalytic activity">
    <reaction evidence="7">
        <text>RNA(n) + a ribonucleoside 5'-triphosphate = RNA(n+1) + diphosphate</text>
        <dbReference type="Rhea" id="RHEA:21248"/>
        <dbReference type="Rhea" id="RHEA-COMP:14527"/>
        <dbReference type="Rhea" id="RHEA-COMP:17342"/>
        <dbReference type="ChEBI" id="CHEBI:33019"/>
        <dbReference type="ChEBI" id="CHEBI:61557"/>
        <dbReference type="ChEBI" id="CHEBI:140395"/>
        <dbReference type="EC" id="2.7.7.6"/>
    </reaction>
</comment>
<feature type="domain" description="RNA polymerase Rpb1" evidence="9">
    <location>
        <begin position="64"/>
        <end position="131"/>
    </location>
</feature>
<dbReference type="GO" id="GO:0003677">
    <property type="term" value="F:DNA binding"/>
    <property type="evidence" value="ECO:0007669"/>
    <property type="project" value="InterPro"/>
</dbReference>
<dbReference type="GO" id="GO:0003899">
    <property type="term" value="F:DNA-directed RNA polymerase activity"/>
    <property type="evidence" value="ECO:0007669"/>
    <property type="project" value="UniProtKB-EC"/>
</dbReference>
<evidence type="ECO:0000256" key="6">
    <source>
        <dbReference type="ARBA" id="ARBA00023163"/>
    </source>
</evidence>
<dbReference type="Gene3D" id="1.10.274.100">
    <property type="entry name" value="RNA polymerase Rpb1, domain 3"/>
    <property type="match status" value="1"/>
</dbReference>
<keyword evidence="5" id="KW-0479">Metal-binding</keyword>
<evidence type="ECO:0000256" key="7">
    <source>
        <dbReference type="ARBA" id="ARBA00048552"/>
    </source>
</evidence>
<organism evidence="10">
    <name type="scientific">marine sediment metagenome</name>
    <dbReference type="NCBI Taxonomy" id="412755"/>
    <lineage>
        <taxon>unclassified sequences</taxon>
        <taxon>metagenomes</taxon>
        <taxon>ecological metagenomes</taxon>
    </lineage>
</organism>
<dbReference type="InterPro" id="IPR045867">
    <property type="entry name" value="DNA-dir_RpoC_beta_prime"/>
</dbReference>
<feature type="non-terminal residue" evidence="10">
    <location>
        <position position="1"/>
    </location>
</feature>
<feature type="non-terminal residue" evidence="10">
    <location>
        <position position="259"/>
    </location>
</feature>
<dbReference type="GO" id="GO:0006351">
    <property type="term" value="P:DNA-templated transcription"/>
    <property type="evidence" value="ECO:0007669"/>
    <property type="project" value="InterPro"/>
</dbReference>
<keyword evidence="6" id="KW-0804">Transcription</keyword>
<dbReference type="EMBL" id="BARV01028782">
    <property type="protein sequence ID" value="GAI37471.1"/>
    <property type="molecule type" value="Genomic_DNA"/>
</dbReference>
<dbReference type="Pfam" id="PF05000">
    <property type="entry name" value="RNA_pol_Rpb1_4"/>
    <property type="match status" value="1"/>
</dbReference>
<protein>
    <recommendedName>
        <fullName evidence="1">DNA-directed RNA polymerase</fullName>
        <ecNumber evidence="1">2.7.7.6</ecNumber>
    </recommendedName>
</protein>
<gene>
    <name evidence="10" type="ORF">S06H3_46003</name>
</gene>
<dbReference type="InterPro" id="IPR038120">
    <property type="entry name" value="Rpb1_funnel_sf"/>
</dbReference>
<dbReference type="Gene3D" id="1.10.132.30">
    <property type="match status" value="1"/>
</dbReference>
<evidence type="ECO:0000313" key="10">
    <source>
        <dbReference type="EMBL" id="GAI37471.1"/>
    </source>
</evidence>
<accession>X1P4W9</accession>
<evidence type="ECO:0000256" key="4">
    <source>
        <dbReference type="ARBA" id="ARBA00022695"/>
    </source>
</evidence>
<dbReference type="PANTHER" id="PTHR19376">
    <property type="entry name" value="DNA-DIRECTED RNA POLYMERASE"/>
    <property type="match status" value="1"/>
</dbReference>
<evidence type="ECO:0000256" key="1">
    <source>
        <dbReference type="ARBA" id="ARBA00012418"/>
    </source>
</evidence>
<evidence type="ECO:0000256" key="5">
    <source>
        <dbReference type="ARBA" id="ARBA00022723"/>
    </source>
</evidence>
<dbReference type="InterPro" id="IPR042102">
    <property type="entry name" value="RNA_pol_Rpb1_3_sf"/>
</dbReference>
<keyword evidence="4" id="KW-0548">Nucleotidyltransferase</keyword>
<evidence type="ECO:0000259" key="8">
    <source>
        <dbReference type="Pfam" id="PF04998"/>
    </source>
</evidence>
<dbReference type="InterPro" id="IPR007083">
    <property type="entry name" value="RNA_pol_Rpb1_4"/>
</dbReference>
<comment type="caution">
    <text evidence="10">The sequence shown here is derived from an EMBL/GenBank/DDBJ whole genome shotgun (WGS) entry which is preliminary data.</text>
</comment>
<dbReference type="Pfam" id="PF04998">
    <property type="entry name" value="RNA_pol_Rpb1_5"/>
    <property type="match status" value="1"/>
</dbReference>
<dbReference type="SUPFAM" id="SSF64484">
    <property type="entry name" value="beta and beta-prime subunits of DNA dependent RNA-polymerase"/>
    <property type="match status" value="1"/>
</dbReference>
<proteinExistence type="predicted"/>
<dbReference type="AlphaFoldDB" id="X1P4W9"/>
<name>X1P4W9_9ZZZZ</name>
<evidence type="ECO:0000256" key="2">
    <source>
        <dbReference type="ARBA" id="ARBA00022478"/>
    </source>
</evidence>
<keyword evidence="2" id="KW-0240">DNA-directed RNA polymerase</keyword>
<dbReference type="GO" id="GO:0046872">
    <property type="term" value="F:metal ion binding"/>
    <property type="evidence" value="ECO:0007669"/>
    <property type="project" value="UniProtKB-KW"/>
</dbReference>
<evidence type="ECO:0000256" key="3">
    <source>
        <dbReference type="ARBA" id="ARBA00022679"/>
    </source>
</evidence>
<evidence type="ECO:0000259" key="9">
    <source>
        <dbReference type="Pfam" id="PF05000"/>
    </source>
</evidence>
<dbReference type="PANTHER" id="PTHR19376:SF54">
    <property type="entry name" value="DNA-DIRECTED RNA POLYMERASE SUBUNIT BETA"/>
    <property type="match status" value="1"/>
</dbReference>
<sequence>RLLGNETTAAVLDNLKQLGFSYATKSGISIAMNDIIEPPGKAKLLKEADKLVSMAEDQFNRGFITEDERYESVVQVWMETTDKVTEDVSQSLDRYGGIYMMATSGAKGNISQIRQLAGMRGLMTDPSGKIMDFPIRSSFREGLSPMEYFISTHGARKGLADTALRTSDSGYLTRRLIDVAQNVIVAERDCGTTEGVWISGEDRGGSLPSLGERIIGYLAASQIVDPATGKVIVDRDEEIDEERVKRIIKAGINQVYVRS</sequence>
<dbReference type="InterPro" id="IPR007081">
    <property type="entry name" value="RNA_pol_Rpb1_5"/>
</dbReference>
<keyword evidence="3" id="KW-0808">Transferase</keyword>
<reference evidence="10" key="1">
    <citation type="journal article" date="2014" name="Front. Microbiol.">
        <title>High frequency of phylogenetically diverse reductive dehalogenase-homologous genes in deep subseafloor sedimentary metagenomes.</title>
        <authorList>
            <person name="Kawai M."/>
            <person name="Futagami T."/>
            <person name="Toyoda A."/>
            <person name="Takaki Y."/>
            <person name="Nishi S."/>
            <person name="Hori S."/>
            <person name="Arai W."/>
            <person name="Tsubouchi T."/>
            <person name="Morono Y."/>
            <person name="Uchiyama I."/>
            <person name="Ito T."/>
            <person name="Fujiyama A."/>
            <person name="Inagaki F."/>
            <person name="Takami H."/>
        </authorList>
    </citation>
    <scope>NUCLEOTIDE SEQUENCE</scope>
    <source>
        <strain evidence="10">Expedition CK06-06</strain>
    </source>
</reference>
<dbReference type="EC" id="2.7.7.6" evidence="1"/>